<protein>
    <submittedName>
        <fullName evidence="1">Type I restriction-modification system specificity subunit</fullName>
    </submittedName>
</protein>
<evidence type="ECO:0000313" key="1">
    <source>
        <dbReference type="EMBL" id="ELY33294.1"/>
    </source>
</evidence>
<gene>
    <name evidence="1" type="ORF">C498_06625</name>
</gene>
<reference evidence="2" key="1">
    <citation type="submission" date="2012-11" db="EMBL/GenBank/DDBJ databases">
        <authorList>
            <person name="Becker E.A."/>
            <person name="Seitzer P."/>
            <person name="Tritt A."/>
            <person name="Larsen D."/>
            <person name="Yao A."/>
            <person name="Wu D."/>
            <person name="Darling A."/>
            <person name="Eisen J.A."/>
            <person name="Facciotti M.T."/>
        </authorList>
    </citation>
    <scope>NUCLEOTIDE SEQUENCE [LARGE SCALE GENOMIC DNA]</scope>
    <source>
        <strain evidence="2">ATCC 29605 / DSM 3757 / JCM 8879 / NBRC 14742 / NCIMB 2012 / VKM B-1768 / DS2</strain>
    </source>
</reference>
<dbReference type="PATRIC" id="fig|309800.29.peg.1291"/>
<proteinExistence type="predicted"/>
<accession>L9V888</accession>
<sequence length="44" mass="4878">MSDIIDVLPESVLSKAFQGELIDDESIEERVVAVQSGLEEFEPN</sequence>
<comment type="caution">
    <text evidence="1">The sequence shown here is derived from an EMBL/GenBank/DDBJ whole genome shotgun (WGS) entry which is preliminary data.</text>
</comment>
<dbReference type="AlphaFoldDB" id="L9V888"/>
<organism evidence="1 2">
    <name type="scientific">Haloferax volcanii (strain ATCC 29605 / DSM 3757 / JCM 8879 / NBRC 14742 / NCIMB 2012 / VKM B-1768 / DS2)</name>
    <name type="common">Halobacterium volcanii</name>
    <dbReference type="NCBI Taxonomy" id="309800"/>
    <lineage>
        <taxon>Archaea</taxon>
        <taxon>Methanobacteriati</taxon>
        <taxon>Methanobacteriota</taxon>
        <taxon>Stenosarchaea group</taxon>
        <taxon>Halobacteria</taxon>
        <taxon>Halobacteriales</taxon>
        <taxon>Haloferacaceae</taxon>
        <taxon>Haloferax</taxon>
    </lineage>
</organism>
<reference evidence="1 2" key="2">
    <citation type="journal article" date="2014" name="PLoS Genet.">
        <title>Phylogenetically driven sequencing of extremely halophilic archaea reveals strategies for static and dynamic osmo-response.</title>
        <authorList>
            <person name="Becker E.A."/>
            <person name="Seitzer P.M."/>
            <person name="Tritt A."/>
            <person name="Larsen D."/>
            <person name="Krusor M."/>
            <person name="Yao A.I."/>
            <person name="Wu D."/>
            <person name="Madern D."/>
            <person name="Eisen J.A."/>
            <person name="Darling A.E."/>
            <person name="Facciotti M.T."/>
        </authorList>
    </citation>
    <scope>NUCLEOTIDE SEQUENCE [LARGE SCALE GENOMIC DNA]</scope>
    <source>
        <strain evidence="2">ATCC 29605 / DSM 3757 / JCM 8879 / NBRC 14742 / NCIMB 2012 / VKM B-1768 / DS2</strain>
    </source>
</reference>
<dbReference type="EMBL" id="AOHU01000042">
    <property type="protein sequence ID" value="ELY33294.1"/>
    <property type="molecule type" value="Genomic_DNA"/>
</dbReference>
<evidence type="ECO:0000313" key="2">
    <source>
        <dbReference type="Proteomes" id="UP000011532"/>
    </source>
</evidence>
<name>L9V888_HALVD</name>
<dbReference type="Proteomes" id="UP000011532">
    <property type="component" value="Unassembled WGS sequence"/>
</dbReference>